<dbReference type="CDD" id="cd00093">
    <property type="entry name" value="HTH_XRE"/>
    <property type="match status" value="1"/>
</dbReference>
<feature type="domain" description="HTH cro/C1-type" evidence="2">
    <location>
        <begin position="7"/>
        <end position="38"/>
    </location>
</feature>
<reference evidence="3" key="1">
    <citation type="journal article" date="2021" name="PeerJ">
        <title>Extensive microbial diversity within the chicken gut microbiome revealed by metagenomics and culture.</title>
        <authorList>
            <person name="Gilroy R."/>
            <person name="Ravi A."/>
            <person name="Getino M."/>
            <person name="Pursley I."/>
            <person name="Horton D.L."/>
            <person name="Alikhan N.F."/>
            <person name="Baker D."/>
            <person name="Gharbi K."/>
            <person name="Hall N."/>
            <person name="Watson M."/>
            <person name="Adriaenssens E.M."/>
            <person name="Foster-Nyarko E."/>
            <person name="Jarju S."/>
            <person name="Secka A."/>
            <person name="Antonio M."/>
            <person name="Oren A."/>
            <person name="Chaudhuri R.R."/>
            <person name="La Ragione R."/>
            <person name="Hildebrand F."/>
            <person name="Pallen M.J."/>
        </authorList>
    </citation>
    <scope>NUCLEOTIDE SEQUENCE</scope>
    <source>
        <strain evidence="3">ChiGjej1B1-14440</strain>
    </source>
</reference>
<dbReference type="GO" id="GO:0003677">
    <property type="term" value="F:DNA binding"/>
    <property type="evidence" value="ECO:0007669"/>
    <property type="project" value="UniProtKB-KW"/>
</dbReference>
<accession>A0A9D2BM60</accession>
<dbReference type="PANTHER" id="PTHR46558">
    <property type="entry name" value="TRACRIPTIONAL REGULATORY PROTEIN-RELATED-RELATED"/>
    <property type="match status" value="1"/>
</dbReference>
<dbReference type="PROSITE" id="PS50943">
    <property type="entry name" value="HTH_CROC1"/>
    <property type="match status" value="1"/>
</dbReference>
<keyword evidence="1" id="KW-0238">DNA-binding</keyword>
<dbReference type="Gene3D" id="1.10.260.40">
    <property type="entry name" value="lambda repressor-like DNA-binding domains"/>
    <property type="match status" value="1"/>
</dbReference>
<gene>
    <name evidence="3" type="ORF">H9980_04140</name>
</gene>
<proteinExistence type="predicted"/>
<dbReference type="Pfam" id="PF01381">
    <property type="entry name" value="HTH_3"/>
    <property type="match status" value="1"/>
</dbReference>
<name>A0A9D2BM60_9FIRM</name>
<reference evidence="3" key="2">
    <citation type="submission" date="2021-04" db="EMBL/GenBank/DDBJ databases">
        <authorList>
            <person name="Gilroy R."/>
        </authorList>
    </citation>
    <scope>NUCLEOTIDE SEQUENCE</scope>
    <source>
        <strain evidence="3">ChiGjej1B1-14440</strain>
    </source>
</reference>
<dbReference type="Proteomes" id="UP000886724">
    <property type="component" value="Unassembled WGS sequence"/>
</dbReference>
<evidence type="ECO:0000259" key="2">
    <source>
        <dbReference type="PROSITE" id="PS50943"/>
    </source>
</evidence>
<dbReference type="PANTHER" id="PTHR46558:SF11">
    <property type="entry name" value="HTH-TYPE TRANSCRIPTIONAL REGULATOR XRE"/>
    <property type="match status" value="1"/>
</dbReference>
<evidence type="ECO:0000256" key="1">
    <source>
        <dbReference type="ARBA" id="ARBA00023125"/>
    </source>
</evidence>
<dbReference type="InterPro" id="IPR010982">
    <property type="entry name" value="Lambda_DNA-bd_dom_sf"/>
</dbReference>
<dbReference type="AlphaFoldDB" id="A0A9D2BM60"/>
<protein>
    <submittedName>
        <fullName evidence="3">Helix-turn-helix domain-containing protein</fullName>
    </submittedName>
</protein>
<evidence type="ECO:0000313" key="4">
    <source>
        <dbReference type="Proteomes" id="UP000886724"/>
    </source>
</evidence>
<evidence type="ECO:0000313" key="3">
    <source>
        <dbReference type="EMBL" id="HIX81148.1"/>
    </source>
</evidence>
<dbReference type="SUPFAM" id="SSF47413">
    <property type="entry name" value="lambda repressor-like DNA-binding domains"/>
    <property type="match status" value="1"/>
</dbReference>
<comment type="caution">
    <text evidence="3">The sequence shown here is derived from an EMBL/GenBank/DDBJ whole genome shotgun (WGS) entry which is preliminary data.</text>
</comment>
<dbReference type="EMBL" id="DXET01000093">
    <property type="protein sequence ID" value="HIX81148.1"/>
    <property type="molecule type" value="Genomic_DNA"/>
</dbReference>
<sequence length="42" mass="5015">MQLGKHIKQLRHEKSLSQEKLAEMVYVSRQTISNWENDIPTF</sequence>
<dbReference type="InterPro" id="IPR001387">
    <property type="entry name" value="Cro/C1-type_HTH"/>
</dbReference>
<organism evidence="3 4">
    <name type="scientific">Candidatus Erysipelatoclostridium merdavium</name>
    <dbReference type="NCBI Taxonomy" id="2838566"/>
    <lineage>
        <taxon>Bacteria</taxon>
        <taxon>Bacillati</taxon>
        <taxon>Bacillota</taxon>
        <taxon>Erysipelotrichia</taxon>
        <taxon>Erysipelotrichales</taxon>
        <taxon>Erysipelotrichales incertae sedis</taxon>
    </lineage>
</organism>